<evidence type="ECO:0000313" key="2">
    <source>
        <dbReference type="EMBL" id="OSQ41941.1"/>
    </source>
</evidence>
<dbReference type="EMBL" id="JFKC01000063">
    <property type="protein sequence ID" value="OSQ41941.1"/>
    <property type="molecule type" value="Genomic_DNA"/>
</dbReference>
<organism evidence="2 3">
    <name type="scientific">Marivita geojedonensis</name>
    <dbReference type="NCBI Taxonomy" id="1123756"/>
    <lineage>
        <taxon>Bacteria</taxon>
        <taxon>Pseudomonadati</taxon>
        <taxon>Pseudomonadota</taxon>
        <taxon>Alphaproteobacteria</taxon>
        <taxon>Rhodobacterales</taxon>
        <taxon>Roseobacteraceae</taxon>
        <taxon>Marivita</taxon>
    </lineage>
</organism>
<sequence>MKDPIMIQHQAYLSDLEKLAETTCKGTERVNPVASYRLNHRGGVIVAAFITFLAIVPWNSMLFWG</sequence>
<reference evidence="2 3" key="1">
    <citation type="submission" date="2014-03" db="EMBL/GenBank/DDBJ databases">
        <title>The draft genome sequence of Marivita geojedonensis KCTC 23882.</title>
        <authorList>
            <person name="Lai Q."/>
            <person name="Shao Z."/>
        </authorList>
    </citation>
    <scope>NUCLEOTIDE SEQUENCE [LARGE SCALE GENOMIC DNA]</scope>
    <source>
        <strain evidence="2 3">DPG-138</strain>
    </source>
</reference>
<keyword evidence="1" id="KW-0472">Membrane</keyword>
<keyword evidence="1" id="KW-1133">Transmembrane helix</keyword>
<evidence type="ECO:0000256" key="1">
    <source>
        <dbReference type="SAM" id="Phobius"/>
    </source>
</evidence>
<dbReference type="AlphaFoldDB" id="A0A1X4N6Z9"/>
<dbReference type="Proteomes" id="UP000193926">
    <property type="component" value="Unassembled WGS sequence"/>
</dbReference>
<keyword evidence="3" id="KW-1185">Reference proteome</keyword>
<gene>
    <name evidence="2" type="ORF">MGEO_20885</name>
</gene>
<name>A0A1X4N6Z9_9RHOB</name>
<protein>
    <submittedName>
        <fullName evidence="2">Uncharacterized protein</fullName>
    </submittedName>
</protein>
<proteinExistence type="predicted"/>
<keyword evidence="1" id="KW-0812">Transmembrane</keyword>
<accession>A0A1X4N6Z9</accession>
<comment type="caution">
    <text evidence="2">The sequence shown here is derived from an EMBL/GenBank/DDBJ whole genome shotgun (WGS) entry which is preliminary data.</text>
</comment>
<evidence type="ECO:0000313" key="3">
    <source>
        <dbReference type="Proteomes" id="UP000193926"/>
    </source>
</evidence>
<feature type="transmembrane region" description="Helical" evidence="1">
    <location>
        <begin position="44"/>
        <end position="64"/>
    </location>
</feature>